<dbReference type="OrthoDB" id="1842647at2759"/>
<dbReference type="AlphaFoldDB" id="A0A2U1QN52"/>
<accession>A0A2U1QN52</accession>
<protein>
    <submittedName>
        <fullName evidence="2">Uncharacterized protein</fullName>
    </submittedName>
</protein>
<gene>
    <name evidence="2" type="ORF">CTI12_AA008200</name>
</gene>
<evidence type="ECO:0000313" key="3">
    <source>
        <dbReference type="Proteomes" id="UP000245207"/>
    </source>
</evidence>
<keyword evidence="1" id="KW-0812">Transmembrane</keyword>
<keyword evidence="3" id="KW-1185">Reference proteome</keyword>
<dbReference type="Pfam" id="PF03140">
    <property type="entry name" value="DUF247"/>
    <property type="match status" value="1"/>
</dbReference>
<keyword evidence="1" id="KW-0472">Membrane</keyword>
<evidence type="ECO:0000313" key="2">
    <source>
        <dbReference type="EMBL" id="PWA99435.1"/>
    </source>
</evidence>
<dbReference type="Proteomes" id="UP000245207">
    <property type="component" value="Unassembled WGS sequence"/>
</dbReference>
<name>A0A2U1QN52_ARTAN</name>
<organism evidence="2 3">
    <name type="scientific">Artemisia annua</name>
    <name type="common">Sweet wormwood</name>
    <dbReference type="NCBI Taxonomy" id="35608"/>
    <lineage>
        <taxon>Eukaryota</taxon>
        <taxon>Viridiplantae</taxon>
        <taxon>Streptophyta</taxon>
        <taxon>Embryophyta</taxon>
        <taxon>Tracheophyta</taxon>
        <taxon>Spermatophyta</taxon>
        <taxon>Magnoliopsida</taxon>
        <taxon>eudicotyledons</taxon>
        <taxon>Gunneridae</taxon>
        <taxon>Pentapetalae</taxon>
        <taxon>asterids</taxon>
        <taxon>campanulids</taxon>
        <taxon>Asterales</taxon>
        <taxon>Asteraceae</taxon>
        <taxon>Asteroideae</taxon>
        <taxon>Anthemideae</taxon>
        <taxon>Artemisiinae</taxon>
        <taxon>Artemisia</taxon>
    </lineage>
</organism>
<sequence length="540" mass="61604">MLAHNICRLRFVNTTARRAVHAESESRILTLDSGTDLADLLEEKLNTELPTQTKNVPSIYRVPDRLRSVEPKAYEPNIVSIGPYHHGADHLRAMESTKWNFFHRLFNPRNPNRPNLNKVVGELKGIEHKARGCYSEDLKVSSIMFNTMMLIDSCFVIELLRETREVDFSQKSIHIKRWMLPVLQRDLIMLENQLPLFVLNKVYDLTNRNDKEDMDLKELALKFFESMMYQDLDTSENSFCSLSVKNYGGSHFLDLFRASICPTEVLKDKFPPKEPNMFRSIKDLKGSGVKLKKAEKCQPLDVSFKKGVLKIAPVSMDDYKFTLFRNMVAFEQCHFACKPHVTAYIFFLDRLINSAEDIELLHYAGVMQHTLGGNKHAARLVNNLCKEVAGAADDSYLQNVLWKINCYCNNGLNLKKAKLKHEYFYNIWVSLSTVAAIVLIYLTILQTVSALGDKDARGHITGNGFWLAIVEAFFVPLKGVKPSKDPSMAVESDIPLDGDQSMGVTAQPKNFIEWFITLPEPELFHFLVKKEPELSSIISA</sequence>
<comment type="caution">
    <text evidence="2">The sequence shown here is derived from an EMBL/GenBank/DDBJ whole genome shotgun (WGS) entry which is preliminary data.</text>
</comment>
<dbReference type="InterPro" id="IPR004158">
    <property type="entry name" value="DUF247_pln"/>
</dbReference>
<dbReference type="EMBL" id="PKPP01000020">
    <property type="protein sequence ID" value="PWA99435.1"/>
    <property type="molecule type" value="Genomic_DNA"/>
</dbReference>
<keyword evidence="1" id="KW-1133">Transmembrane helix</keyword>
<feature type="transmembrane region" description="Helical" evidence="1">
    <location>
        <begin position="423"/>
        <end position="444"/>
    </location>
</feature>
<evidence type="ECO:0000256" key="1">
    <source>
        <dbReference type="SAM" id="Phobius"/>
    </source>
</evidence>
<feature type="transmembrane region" description="Helical" evidence="1">
    <location>
        <begin position="464"/>
        <end position="480"/>
    </location>
</feature>
<dbReference type="STRING" id="35608.A0A2U1QN52"/>
<dbReference type="PANTHER" id="PTHR31170:SF21">
    <property type="match status" value="1"/>
</dbReference>
<reference evidence="2 3" key="1">
    <citation type="journal article" date="2018" name="Mol. Plant">
        <title>The genome of Artemisia annua provides insight into the evolution of Asteraceae family and artemisinin biosynthesis.</title>
        <authorList>
            <person name="Shen Q."/>
            <person name="Zhang L."/>
            <person name="Liao Z."/>
            <person name="Wang S."/>
            <person name="Yan T."/>
            <person name="Shi P."/>
            <person name="Liu M."/>
            <person name="Fu X."/>
            <person name="Pan Q."/>
            <person name="Wang Y."/>
            <person name="Lv Z."/>
            <person name="Lu X."/>
            <person name="Zhang F."/>
            <person name="Jiang W."/>
            <person name="Ma Y."/>
            <person name="Chen M."/>
            <person name="Hao X."/>
            <person name="Li L."/>
            <person name="Tang Y."/>
            <person name="Lv G."/>
            <person name="Zhou Y."/>
            <person name="Sun X."/>
            <person name="Brodelius P.E."/>
            <person name="Rose J.K.C."/>
            <person name="Tang K."/>
        </authorList>
    </citation>
    <scope>NUCLEOTIDE SEQUENCE [LARGE SCALE GENOMIC DNA]</scope>
    <source>
        <strain evidence="3">cv. Huhao1</strain>
        <tissue evidence="2">Leaf</tissue>
    </source>
</reference>
<proteinExistence type="predicted"/>
<dbReference type="PANTHER" id="PTHR31170">
    <property type="entry name" value="BNAC04G53230D PROTEIN"/>
    <property type="match status" value="1"/>
</dbReference>